<gene>
    <name evidence="1" type="ORF">ACFS25_22615</name>
</gene>
<evidence type="ECO:0000313" key="1">
    <source>
        <dbReference type="EMBL" id="MFD2936592.1"/>
    </source>
</evidence>
<protein>
    <submittedName>
        <fullName evidence="1">Protealysin inhibitor emfourin</fullName>
    </submittedName>
</protein>
<name>A0ABW6APP8_9BACT</name>
<dbReference type="Proteomes" id="UP001597512">
    <property type="component" value="Unassembled WGS sequence"/>
</dbReference>
<keyword evidence="2" id="KW-1185">Reference proteome</keyword>
<reference evidence="2" key="1">
    <citation type="journal article" date="2019" name="Int. J. Syst. Evol. Microbiol.">
        <title>The Global Catalogue of Microorganisms (GCM) 10K type strain sequencing project: providing services to taxonomists for standard genome sequencing and annotation.</title>
        <authorList>
            <consortium name="The Broad Institute Genomics Platform"/>
            <consortium name="The Broad Institute Genome Sequencing Center for Infectious Disease"/>
            <person name="Wu L."/>
            <person name="Ma J."/>
        </authorList>
    </citation>
    <scope>NUCLEOTIDE SEQUENCE [LARGE SCALE GENOMIC DNA]</scope>
    <source>
        <strain evidence="2">KCTC 52490</strain>
    </source>
</reference>
<accession>A0ABW6APP8</accession>
<dbReference type="RefSeq" id="WP_381505523.1">
    <property type="nucleotide sequence ID" value="NZ_JBHUOM010000023.1"/>
</dbReference>
<dbReference type="Pfam" id="PF20242">
    <property type="entry name" value="Emfourin"/>
    <property type="match status" value="1"/>
</dbReference>
<dbReference type="InterPro" id="IPR049457">
    <property type="entry name" value="Emfourin"/>
</dbReference>
<evidence type="ECO:0000313" key="2">
    <source>
        <dbReference type="Proteomes" id="UP001597512"/>
    </source>
</evidence>
<comment type="caution">
    <text evidence="1">The sequence shown here is derived from an EMBL/GenBank/DDBJ whole genome shotgun (WGS) entry which is preliminary data.</text>
</comment>
<organism evidence="1 2">
    <name type="scientific">Spirosoma flavum</name>
    <dbReference type="NCBI Taxonomy" id="2048557"/>
    <lineage>
        <taxon>Bacteria</taxon>
        <taxon>Pseudomonadati</taxon>
        <taxon>Bacteroidota</taxon>
        <taxon>Cytophagia</taxon>
        <taxon>Cytophagales</taxon>
        <taxon>Cytophagaceae</taxon>
        <taxon>Spirosoma</taxon>
    </lineage>
</organism>
<sequence length="96" mass="10755">MKLTYSREGGLFPQIAQAEVESSDLPADLQKLAGTVLANPESYTSRSATRDMRDGYQYRLDLQEGSKNVSLAFDDLNIPDDVQPLIYFLQKRTGKP</sequence>
<proteinExistence type="predicted"/>
<dbReference type="EMBL" id="JBHUOM010000023">
    <property type="protein sequence ID" value="MFD2936592.1"/>
    <property type="molecule type" value="Genomic_DNA"/>
</dbReference>